<reference evidence="1" key="1">
    <citation type="submission" date="2022-10" db="EMBL/GenBank/DDBJ databases">
        <title>Culturing micro-colonial fungi from biological soil crusts in the Mojave desert and describing Neophaeococcomyces mojavensis, and introducing the new genera and species Taxawa tesnikishii.</title>
        <authorList>
            <person name="Kurbessoian T."/>
            <person name="Stajich J.E."/>
        </authorList>
    </citation>
    <scope>NUCLEOTIDE SEQUENCE</scope>
    <source>
        <strain evidence="1">JES_112</strain>
    </source>
</reference>
<evidence type="ECO:0000313" key="1">
    <source>
        <dbReference type="EMBL" id="KAJ9658192.1"/>
    </source>
</evidence>
<proteinExistence type="predicted"/>
<dbReference type="EMBL" id="JAPDRQ010000054">
    <property type="protein sequence ID" value="KAJ9658192.1"/>
    <property type="molecule type" value="Genomic_DNA"/>
</dbReference>
<sequence>MSETGQYPKMIDLDASRTIDVESIKSQYADKFASYVPKAHTTLAQQTIPSNTLPSGKPRKYKLSISPPLLNSSSPWATDVDQIKALYDSPYTGAVTSRTSLLEGFNHDPAIHQHIFFPTGSSSVSPAAPKSDASAGEKFIPDTASTSSLNTYGYSPHTLSEYLGMINEIVGQRHLGSATVYKKPFILSVTGTPDEIALSYALLANAAEMDEDLRLAMEVNLSCPNIDGKPPPAYDEAMLSEYLESISDSKSTYRGRMGGDSVPRVGIKLPPYTWKGQFEMVVKSLLAAKSSEPNEGSVVDFITCTNTLGSSLVLNSDLEPALASEAGTGIGGLAGAALHPLSLGNVATFRKLLDDHPDTENILIIGVGGVEDKAGFDRMRKVGAEAVACATALGRYGVDVFEKITKGS</sequence>
<name>A0ACC3AAC6_9EURO</name>
<organism evidence="1 2">
    <name type="scientific">Neophaeococcomyces mojaviensis</name>
    <dbReference type="NCBI Taxonomy" id="3383035"/>
    <lineage>
        <taxon>Eukaryota</taxon>
        <taxon>Fungi</taxon>
        <taxon>Dikarya</taxon>
        <taxon>Ascomycota</taxon>
        <taxon>Pezizomycotina</taxon>
        <taxon>Eurotiomycetes</taxon>
        <taxon>Chaetothyriomycetidae</taxon>
        <taxon>Chaetothyriales</taxon>
        <taxon>Chaetothyriales incertae sedis</taxon>
        <taxon>Neophaeococcomyces</taxon>
    </lineage>
</organism>
<dbReference type="Proteomes" id="UP001172386">
    <property type="component" value="Unassembled WGS sequence"/>
</dbReference>
<keyword evidence="1" id="KW-0560">Oxidoreductase</keyword>
<accession>A0ACC3AAC6</accession>
<gene>
    <name evidence="1" type="primary">URA1</name>
    <name evidence="1" type="ORF">H2198_003897</name>
</gene>
<keyword evidence="2" id="KW-1185">Reference proteome</keyword>
<evidence type="ECO:0000313" key="2">
    <source>
        <dbReference type="Proteomes" id="UP001172386"/>
    </source>
</evidence>
<comment type="caution">
    <text evidence="1">The sequence shown here is derived from an EMBL/GenBank/DDBJ whole genome shotgun (WGS) entry which is preliminary data.</text>
</comment>
<protein>
    <submittedName>
        <fullName evidence="1">Dihydroorotate dehydrogenase</fullName>
        <ecNumber evidence="1">1.3.98.1</ecNumber>
    </submittedName>
</protein>
<dbReference type="EC" id="1.3.98.1" evidence="1"/>